<dbReference type="RefSeq" id="WP_023234465.1">
    <property type="nucleotide sequence ID" value="NZ_JBICPU010000001.1"/>
</dbReference>
<reference evidence="7" key="2">
    <citation type="journal article" date="2018" name="Genome Biol.">
        <title>SKESA: strategic k-mer extension for scrupulous assemblies.</title>
        <authorList>
            <person name="Souvorov A."/>
            <person name="Agarwala R."/>
            <person name="Lipman D.J."/>
        </authorList>
    </citation>
    <scope>NUCLEOTIDE SEQUENCE</scope>
    <source>
        <strain evidence="7">Salmonella enterica</strain>
    </source>
</reference>
<sequence length="224" mass="26309">MSFTSLPLTEINHKLPARNIIESQWITLQLTLFAQEQQAKRVSHAIVSSAYRKAEKIIRDAYRYQREQKVEQQQELAWLRKNTLEKMEVEWLEQHVKHLQEDENQFRSLVDQAAHHIKNSIEQVLLAWFDQQSVDSVMCHRLARQATAMAEEGALYLRIHPEKEALMRETFGKRFTLIIEPGFSPDQAELSSTRYAVEFSLSRHFNALLKWLRNGEDKRGSDGY</sequence>
<dbReference type="AlphaFoldDB" id="A0A0C5PEE1"/>
<evidence type="ECO:0000256" key="3">
    <source>
        <dbReference type="ARBA" id="ARBA00022490"/>
    </source>
</evidence>
<evidence type="ECO:0000313" key="6">
    <source>
        <dbReference type="EMBL" id="AJQ18254.1"/>
    </source>
</evidence>
<dbReference type="NCBIfam" id="TIGR02499">
    <property type="entry name" value="HrpE_YscL_not"/>
    <property type="match status" value="1"/>
</dbReference>
<reference evidence="7" key="3">
    <citation type="submission" date="2019-10" db="EMBL/GenBank/DDBJ databases">
        <authorList>
            <consortium name="NCBI Pathogen Detection Project"/>
        </authorList>
    </citation>
    <scope>NUCLEOTIDE SEQUENCE</scope>
    <source>
        <strain evidence="7">Salmonella enterica</strain>
    </source>
</reference>
<accession>A0A0C5PEE1</accession>
<dbReference type="EMBL" id="DAAFPK010000002">
    <property type="protein sequence ID" value="HAB0952594.1"/>
    <property type="molecule type" value="Genomic_DNA"/>
</dbReference>
<dbReference type="EMBL" id="KP258189">
    <property type="protein sequence ID" value="AJQ18254.1"/>
    <property type="molecule type" value="Genomic_DNA"/>
</dbReference>
<dbReference type="EMBL" id="DAAFUC010000001">
    <property type="protein sequence ID" value="HAB1528178.1"/>
    <property type="molecule type" value="Genomic_DNA"/>
</dbReference>
<dbReference type="InterPro" id="IPR012842">
    <property type="entry name" value="T3SS_SctL/SctL2"/>
</dbReference>
<keyword evidence="3" id="KW-0963">Cytoplasm</keyword>
<evidence type="ECO:0000313" key="9">
    <source>
        <dbReference type="EMBL" id="HAB2302144.1"/>
    </source>
</evidence>
<organism evidence="6">
    <name type="scientific">Salmonella enterica subsp. enterica serovar Orion</name>
    <dbReference type="NCBI Taxonomy" id="399586"/>
    <lineage>
        <taxon>Bacteria</taxon>
        <taxon>Pseudomonadati</taxon>
        <taxon>Pseudomonadota</taxon>
        <taxon>Gammaproteobacteria</taxon>
        <taxon>Enterobacterales</taxon>
        <taxon>Enterobacteriaceae</taxon>
        <taxon>Salmonella</taxon>
    </lineage>
</organism>
<comment type="similarity">
    <text evidence="5">Belongs to the SctL stator family.</text>
</comment>
<evidence type="ECO:0000256" key="4">
    <source>
        <dbReference type="ARBA" id="ARBA00022927"/>
    </source>
</evidence>
<evidence type="ECO:0000256" key="2">
    <source>
        <dbReference type="ARBA" id="ARBA00022448"/>
    </source>
</evidence>
<proteinExistence type="inferred from homology"/>
<keyword evidence="2" id="KW-0813">Transport</keyword>
<evidence type="ECO:0000313" key="7">
    <source>
        <dbReference type="EMBL" id="HAB0952594.1"/>
    </source>
</evidence>
<dbReference type="GO" id="GO:0005737">
    <property type="term" value="C:cytoplasm"/>
    <property type="evidence" value="ECO:0007669"/>
    <property type="project" value="UniProtKB-SubCell"/>
</dbReference>
<protein>
    <submittedName>
        <fullName evidence="6 7">Type III secretion system apparatus protein</fullName>
    </submittedName>
</protein>
<reference evidence="6" key="1">
    <citation type="journal article" date="2015" name="Front. Microbiol.">
        <title>Comparative phenotypic and genotypic virulence of Salmonella strains isolated from Australian layer farms.</title>
        <authorList>
            <person name="McWhorter A.R."/>
            <person name="Chousalkar K.K."/>
        </authorList>
    </citation>
    <scope>NUCLEOTIDE SEQUENCE</scope>
    <source>
        <strain evidence="6">KC14ORI</strain>
    </source>
</reference>
<keyword evidence="4" id="KW-0653">Protein transport</keyword>
<evidence type="ECO:0000313" key="8">
    <source>
        <dbReference type="EMBL" id="HAB1528178.1"/>
    </source>
</evidence>
<evidence type="ECO:0000313" key="10">
    <source>
        <dbReference type="EMBL" id="HAB6305949.1"/>
    </source>
</evidence>
<dbReference type="NCBIfam" id="NF011881">
    <property type="entry name" value="PRK15354.1"/>
    <property type="match status" value="1"/>
</dbReference>
<comment type="subcellular location">
    <subcellularLocation>
        <location evidence="1">Cytoplasm</location>
    </subcellularLocation>
</comment>
<dbReference type="EMBL" id="DAAHJA010000001">
    <property type="protein sequence ID" value="HAB6305949.1"/>
    <property type="molecule type" value="Genomic_DNA"/>
</dbReference>
<gene>
    <name evidence="6" type="primary">ssaK</name>
    <name evidence="9" type="ORF">GB313_05775</name>
    <name evidence="10" type="ORF">GB401_02565</name>
    <name evidence="8" type="ORF">GBV37_02570</name>
    <name evidence="7" type="ORF">GBY05_06600</name>
</gene>
<dbReference type="GO" id="GO:0030254">
    <property type="term" value="P:protein secretion by the type III secretion system"/>
    <property type="evidence" value="ECO:0007669"/>
    <property type="project" value="InterPro"/>
</dbReference>
<evidence type="ECO:0000256" key="5">
    <source>
        <dbReference type="ARBA" id="ARBA00024335"/>
    </source>
</evidence>
<name>A0A0C5PEE1_SALET</name>
<evidence type="ECO:0000256" key="1">
    <source>
        <dbReference type="ARBA" id="ARBA00004496"/>
    </source>
</evidence>
<dbReference type="EMBL" id="DAAGAU010000002">
    <property type="protein sequence ID" value="HAB2302144.1"/>
    <property type="molecule type" value="Genomic_DNA"/>
</dbReference>